<name>A0AA39TED6_ACESA</name>
<dbReference type="InterPro" id="IPR002641">
    <property type="entry name" value="PNPLA_dom"/>
</dbReference>
<keyword evidence="4 6" id="KW-0442">Lipid degradation</keyword>
<keyword evidence="5 6" id="KW-0443">Lipid metabolism</keyword>
<feature type="short sequence motif" description="DGA/G" evidence="6">
    <location>
        <begin position="224"/>
        <end position="226"/>
    </location>
</feature>
<keyword evidence="10" id="KW-1185">Reference proteome</keyword>
<reference evidence="9" key="2">
    <citation type="submission" date="2023-06" db="EMBL/GenBank/DDBJ databases">
        <authorList>
            <person name="Swenson N.G."/>
            <person name="Wegrzyn J.L."/>
            <person name="Mcevoy S.L."/>
        </authorList>
    </citation>
    <scope>NUCLEOTIDE SEQUENCE</scope>
    <source>
        <strain evidence="9">NS2018</strain>
        <tissue evidence="9">Leaf</tissue>
    </source>
</reference>
<evidence type="ECO:0000256" key="1">
    <source>
        <dbReference type="ARBA" id="ARBA00010240"/>
    </source>
</evidence>
<comment type="domain">
    <text evidence="7">The nitrogen atoms of the two glycine residues in the GGXR motif define the oxyanion hole, and stabilize the oxyanion that forms during the nucleophilic attack by the catalytic serine during substrate cleavage.</text>
</comment>
<feature type="short sequence motif" description="DGA/G" evidence="6">
    <location>
        <begin position="579"/>
        <end position="581"/>
    </location>
</feature>
<sequence length="708" mass="79321">MEGRTSSISSKIQTPKYGELITILSVDGGGIRGIIPGVILAHLESQLRELDKDENGNKKEDARLADYFDVIAGTSTGGLITAMLTAPVGENGRPYPAENIVRFYKENGPKIFPQTSGCLSWIVDLWQALKGSKYDGKNLHKAIQDKLKDTRLQDTVTNVVIPTFDIKKLQPTIFSSYQIESNPVLDAKLSDICIGTSAAPTYFPAYYFIKEDEHGNTREFNLIDGGIAANNPTLVAISEVMKQITKKNSDFLSVDDLQFYYERFLVISIGTGSKKTEEKYDAKMASKWGVISWLYWKKSTPLIDCYQESSYDMVDYHISVIFNAYNCQDKYLRIQDDTLSKEVSSIDLATSENMQKLETVGKDLLDKPVSRINLDTGRNGPVGRTYKEKLEGFAKLLIEERKLRESNAKGKKELDDDKDARLADYFDVIAGTSTGGLLTALLTAPDENGRPISAAEDIVPFYFKNGPDIFPQTSSCGCLSWIVGLWKALTGSKYDGKSLHKVIEDKLNDTRLHQTVTNVVIPTFDIKRLHPAIFSSYKLRSNPVFDAKLSDICIGTSAAPTYFPAYYFTNQDREFNLIDGGIAANNPTLVAISEVMKQITKENPDFTSIEPLNYRRLLVISIGTGFKKNEVKYTADMASKWGVISWLYWKKTTPIIDCYQEASGDMVDYHISVVFQALRSEKNYLRIDPLGSRDITGSSHCRYNNMYP</sequence>
<dbReference type="SUPFAM" id="SSF52151">
    <property type="entry name" value="FabD/lysophospholipase-like"/>
    <property type="match status" value="2"/>
</dbReference>
<gene>
    <name evidence="9" type="ORF">LWI29_014970</name>
</gene>
<dbReference type="AlphaFoldDB" id="A0AA39TED6"/>
<evidence type="ECO:0000256" key="7">
    <source>
        <dbReference type="RuleBase" id="RU361262"/>
    </source>
</evidence>
<comment type="caution">
    <text evidence="9">The sequence shown here is derived from an EMBL/GenBank/DDBJ whole genome shotgun (WGS) entry which is preliminary data.</text>
</comment>
<reference evidence="9" key="1">
    <citation type="journal article" date="2022" name="Plant J.">
        <title>Strategies of tolerance reflected in two North American maple genomes.</title>
        <authorList>
            <person name="McEvoy S.L."/>
            <person name="Sezen U.U."/>
            <person name="Trouern-Trend A."/>
            <person name="McMahon S.M."/>
            <person name="Schaberg P.G."/>
            <person name="Yang J."/>
            <person name="Wegrzyn J.L."/>
            <person name="Swenson N.G."/>
        </authorList>
    </citation>
    <scope>NUCLEOTIDE SEQUENCE</scope>
    <source>
        <strain evidence="9">NS2018</strain>
    </source>
</reference>
<protein>
    <recommendedName>
        <fullName evidence="7">Patatin</fullName>
        <ecNumber evidence="7">3.1.1.-</ecNumber>
    </recommendedName>
</protein>
<feature type="active site" description="Proton acceptor" evidence="6">
    <location>
        <position position="224"/>
    </location>
</feature>
<proteinExistence type="inferred from homology"/>
<feature type="short sequence motif" description="GXGXXG" evidence="6">
    <location>
        <begin position="28"/>
        <end position="33"/>
    </location>
</feature>
<evidence type="ECO:0000313" key="9">
    <source>
        <dbReference type="EMBL" id="KAK0604370.1"/>
    </source>
</evidence>
<feature type="short sequence motif" description="GXSXG" evidence="6">
    <location>
        <begin position="431"/>
        <end position="435"/>
    </location>
</feature>
<evidence type="ECO:0000256" key="5">
    <source>
        <dbReference type="ARBA" id="ARBA00023098"/>
    </source>
</evidence>
<keyword evidence="2 6" id="KW-0378">Hydrolase</keyword>
<comment type="caution">
    <text evidence="6">Lacks conserved residue(s) required for the propagation of feature annotation.</text>
</comment>
<dbReference type="Gene3D" id="3.40.1090.10">
    <property type="entry name" value="Cytosolic phospholipase A2 catalytic domain"/>
    <property type="match status" value="2"/>
</dbReference>
<dbReference type="EMBL" id="JAUESC010000002">
    <property type="protein sequence ID" value="KAK0604370.1"/>
    <property type="molecule type" value="Genomic_DNA"/>
</dbReference>
<feature type="domain" description="PNPLA" evidence="8">
    <location>
        <begin position="396"/>
        <end position="592"/>
    </location>
</feature>
<dbReference type="PROSITE" id="PS51635">
    <property type="entry name" value="PNPLA"/>
    <property type="match status" value="2"/>
</dbReference>
<feature type="domain" description="PNPLA" evidence="8">
    <location>
        <begin position="24"/>
        <end position="237"/>
    </location>
</feature>
<comment type="function">
    <text evidence="7">Lipolytic acyl hydrolase (LAH).</text>
</comment>
<dbReference type="FunFam" id="3.40.1090.10:FF:000005">
    <property type="entry name" value="Patatin"/>
    <property type="match status" value="1"/>
</dbReference>
<dbReference type="EC" id="3.1.1.-" evidence="7"/>
<accession>A0AA39TED6</accession>
<feature type="active site" description="Proton acceptor" evidence="6">
    <location>
        <position position="579"/>
    </location>
</feature>
<keyword evidence="3" id="KW-0611">Plant defense</keyword>
<evidence type="ECO:0000313" key="10">
    <source>
        <dbReference type="Proteomes" id="UP001168877"/>
    </source>
</evidence>
<dbReference type="GO" id="GO:0047372">
    <property type="term" value="F:monoacylglycerol lipase activity"/>
    <property type="evidence" value="ECO:0007669"/>
    <property type="project" value="TreeGrafter"/>
</dbReference>
<dbReference type="PANTHER" id="PTHR32176:SF118">
    <property type="entry name" value="PATATIN"/>
    <property type="match status" value="1"/>
</dbReference>
<dbReference type="GO" id="GO:0016042">
    <property type="term" value="P:lipid catabolic process"/>
    <property type="evidence" value="ECO:0007669"/>
    <property type="project" value="UniProtKB-UniRule"/>
</dbReference>
<organism evidence="9 10">
    <name type="scientific">Acer saccharum</name>
    <name type="common">Sugar maple</name>
    <dbReference type="NCBI Taxonomy" id="4024"/>
    <lineage>
        <taxon>Eukaryota</taxon>
        <taxon>Viridiplantae</taxon>
        <taxon>Streptophyta</taxon>
        <taxon>Embryophyta</taxon>
        <taxon>Tracheophyta</taxon>
        <taxon>Spermatophyta</taxon>
        <taxon>Magnoliopsida</taxon>
        <taxon>eudicotyledons</taxon>
        <taxon>Gunneridae</taxon>
        <taxon>Pentapetalae</taxon>
        <taxon>rosids</taxon>
        <taxon>malvids</taxon>
        <taxon>Sapindales</taxon>
        <taxon>Sapindaceae</taxon>
        <taxon>Hippocastanoideae</taxon>
        <taxon>Acereae</taxon>
        <taxon>Acer</taxon>
    </lineage>
</organism>
<evidence type="ECO:0000256" key="4">
    <source>
        <dbReference type="ARBA" id="ARBA00022963"/>
    </source>
</evidence>
<comment type="similarity">
    <text evidence="1 7">Belongs to the patatin family.</text>
</comment>
<evidence type="ECO:0000259" key="8">
    <source>
        <dbReference type="PROSITE" id="PS51635"/>
    </source>
</evidence>
<evidence type="ECO:0000256" key="3">
    <source>
        <dbReference type="ARBA" id="ARBA00022821"/>
    </source>
</evidence>
<dbReference type="InterPro" id="IPR016035">
    <property type="entry name" value="Acyl_Trfase/lysoPLipase"/>
</dbReference>
<dbReference type="PANTHER" id="PTHR32176">
    <property type="entry name" value="XYLOSE ISOMERASE"/>
    <property type="match status" value="1"/>
</dbReference>
<dbReference type="Pfam" id="PF01734">
    <property type="entry name" value="Patatin"/>
    <property type="match status" value="2"/>
</dbReference>
<dbReference type="GO" id="GO:0006952">
    <property type="term" value="P:defense response"/>
    <property type="evidence" value="ECO:0007669"/>
    <property type="project" value="UniProtKB-KW"/>
</dbReference>
<dbReference type="Proteomes" id="UP001168877">
    <property type="component" value="Unassembled WGS sequence"/>
</dbReference>
<dbReference type="GO" id="GO:0004620">
    <property type="term" value="F:phospholipase activity"/>
    <property type="evidence" value="ECO:0007669"/>
    <property type="project" value="TreeGrafter"/>
</dbReference>
<feature type="active site" description="Nucleophile" evidence="6">
    <location>
        <position position="433"/>
    </location>
</feature>
<feature type="active site" description="Nucleophile" evidence="6">
    <location>
        <position position="75"/>
    </location>
</feature>
<feature type="short sequence motif" description="GXSXG" evidence="6">
    <location>
        <begin position="73"/>
        <end position="77"/>
    </location>
</feature>
<evidence type="ECO:0000256" key="2">
    <source>
        <dbReference type="ARBA" id="ARBA00022801"/>
    </source>
</evidence>
<evidence type="ECO:0000256" key="6">
    <source>
        <dbReference type="PROSITE-ProRule" id="PRU01161"/>
    </source>
</evidence>